<dbReference type="Proteomes" id="UP001595953">
    <property type="component" value="Unassembled WGS sequence"/>
</dbReference>
<gene>
    <name evidence="1" type="ORF">ACFO5O_08135</name>
</gene>
<proteinExistence type="predicted"/>
<sequence>MKKLIYTIFGVVLMLSQYSCTDQSTFNNPAHHELENGAFVRFTNNGVAATYPDAQNISISEEIYDANGNISEYSLTLTATISGATYKAEDFIIITSFPAVLNITSQSMADALGVSVSNLGFGDSFNFIGKATRNDGVVFYGVRPSFSSTQLTVGLGNTEGQLFTPAYKNAMNFGTIVSCPFVQADMLGTYTIIEDDGFNATTDTQFEVIAGANANQIILVNPLHSAGNFNIAVNVSALGIATFPRQDAVLTEEICCAGYSPTWFRSNATVSLGLSCIGYLSLNFDTGLGFAGSDGTGFTFGPGVFIAQKN</sequence>
<evidence type="ECO:0000313" key="2">
    <source>
        <dbReference type="Proteomes" id="UP001595953"/>
    </source>
</evidence>
<evidence type="ECO:0008006" key="3">
    <source>
        <dbReference type="Google" id="ProtNLM"/>
    </source>
</evidence>
<evidence type="ECO:0000313" key="1">
    <source>
        <dbReference type="EMBL" id="MFC4722286.1"/>
    </source>
</evidence>
<protein>
    <recommendedName>
        <fullName evidence="3">AZL_007920/MXAN_0976 family protein</fullName>
    </recommendedName>
</protein>
<accession>A0ABV9N1Y5</accession>
<dbReference type="RefSeq" id="WP_387962669.1">
    <property type="nucleotide sequence ID" value="NZ_JBHSGP010000014.1"/>
</dbReference>
<reference evidence="2" key="1">
    <citation type="journal article" date="2019" name="Int. J. Syst. Evol. Microbiol.">
        <title>The Global Catalogue of Microorganisms (GCM) 10K type strain sequencing project: providing services to taxonomists for standard genome sequencing and annotation.</title>
        <authorList>
            <consortium name="The Broad Institute Genomics Platform"/>
            <consortium name="The Broad Institute Genome Sequencing Center for Infectious Disease"/>
            <person name="Wu L."/>
            <person name="Ma J."/>
        </authorList>
    </citation>
    <scope>NUCLEOTIDE SEQUENCE [LARGE SCALE GENOMIC DNA]</scope>
    <source>
        <strain evidence="2">CCUG 63682</strain>
    </source>
</reference>
<organism evidence="1 2">
    <name type="scientific">Geojedonia litorea</name>
    <dbReference type="NCBI Taxonomy" id="1268269"/>
    <lineage>
        <taxon>Bacteria</taxon>
        <taxon>Pseudomonadati</taxon>
        <taxon>Bacteroidota</taxon>
        <taxon>Flavobacteriia</taxon>
        <taxon>Flavobacteriales</taxon>
        <taxon>Flavobacteriaceae</taxon>
        <taxon>Geojedonia</taxon>
    </lineage>
</organism>
<dbReference type="EMBL" id="JBHSGP010000014">
    <property type="protein sequence ID" value="MFC4722286.1"/>
    <property type="molecule type" value="Genomic_DNA"/>
</dbReference>
<name>A0ABV9N1Y5_9FLAO</name>
<keyword evidence="2" id="KW-1185">Reference proteome</keyword>
<comment type="caution">
    <text evidence="1">The sequence shown here is derived from an EMBL/GenBank/DDBJ whole genome shotgun (WGS) entry which is preliminary data.</text>
</comment>